<gene>
    <name evidence="1" type="ORF">A3D42_02440</name>
</gene>
<reference evidence="1 2" key="1">
    <citation type="journal article" date="2016" name="Nat. Commun.">
        <title>Thousands of microbial genomes shed light on interconnected biogeochemical processes in an aquifer system.</title>
        <authorList>
            <person name="Anantharaman K."/>
            <person name="Brown C.T."/>
            <person name="Hug L.A."/>
            <person name="Sharon I."/>
            <person name="Castelle C.J."/>
            <person name="Probst A.J."/>
            <person name="Thomas B.C."/>
            <person name="Singh A."/>
            <person name="Wilkins M.J."/>
            <person name="Karaoz U."/>
            <person name="Brodie E.L."/>
            <person name="Williams K.H."/>
            <person name="Hubbard S.S."/>
            <person name="Banfield J.F."/>
        </authorList>
    </citation>
    <scope>NUCLEOTIDE SEQUENCE [LARGE SCALE GENOMIC DNA]</scope>
</reference>
<proteinExistence type="predicted"/>
<evidence type="ECO:0000313" key="2">
    <source>
        <dbReference type="Proteomes" id="UP000177777"/>
    </source>
</evidence>
<organism evidence="1 2">
    <name type="scientific">Candidatus Nomurabacteria bacterium RIFCSPHIGHO2_02_FULL_41_18</name>
    <dbReference type="NCBI Taxonomy" id="1801754"/>
    <lineage>
        <taxon>Bacteria</taxon>
        <taxon>Candidatus Nomuraibacteriota</taxon>
    </lineage>
</organism>
<dbReference type="AlphaFoldDB" id="A0A1F6W4Y6"/>
<evidence type="ECO:0000313" key="1">
    <source>
        <dbReference type="EMBL" id="OGI76969.1"/>
    </source>
</evidence>
<name>A0A1F6W4Y6_9BACT</name>
<comment type="caution">
    <text evidence="1">The sequence shown here is derived from an EMBL/GenBank/DDBJ whole genome shotgun (WGS) entry which is preliminary data.</text>
</comment>
<dbReference type="EMBL" id="MFUE01000020">
    <property type="protein sequence ID" value="OGI76969.1"/>
    <property type="molecule type" value="Genomic_DNA"/>
</dbReference>
<protein>
    <submittedName>
        <fullName evidence="1">Uncharacterized protein</fullName>
    </submittedName>
</protein>
<sequence length="64" mass="8045">MSQKQYLKTIEKEIQRINKIIDRKIIKGEDYLKEARNHKLLLRKIRFYERRSFFRRLFPTFLSV</sequence>
<accession>A0A1F6W4Y6</accession>
<dbReference type="Proteomes" id="UP000177777">
    <property type="component" value="Unassembled WGS sequence"/>
</dbReference>
<dbReference type="STRING" id="1801754.A3D42_02440"/>